<keyword evidence="2" id="KW-1185">Reference proteome</keyword>
<dbReference type="Pfam" id="PF03140">
    <property type="entry name" value="DUF247"/>
    <property type="match status" value="1"/>
</dbReference>
<reference evidence="1" key="2">
    <citation type="submission" date="2023-05" db="EMBL/GenBank/DDBJ databases">
        <authorList>
            <person name="Schelkunov M.I."/>
        </authorList>
    </citation>
    <scope>NUCLEOTIDE SEQUENCE</scope>
    <source>
        <strain evidence="1">Hsosn_3</strain>
        <tissue evidence="1">Leaf</tissue>
    </source>
</reference>
<evidence type="ECO:0000313" key="2">
    <source>
        <dbReference type="Proteomes" id="UP001237642"/>
    </source>
</evidence>
<evidence type="ECO:0000313" key="1">
    <source>
        <dbReference type="EMBL" id="KAK1373127.1"/>
    </source>
</evidence>
<dbReference type="EMBL" id="JAUIZM010000007">
    <property type="protein sequence ID" value="KAK1373127.1"/>
    <property type="molecule type" value="Genomic_DNA"/>
</dbReference>
<organism evidence="1 2">
    <name type="scientific">Heracleum sosnowskyi</name>
    <dbReference type="NCBI Taxonomy" id="360622"/>
    <lineage>
        <taxon>Eukaryota</taxon>
        <taxon>Viridiplantae</taxon>
        <taxon>Streptophyta</taxon>
        <taxon>Embryophyta</taxon>
        <taxon>Tracheophyta</taxon>
        <taxon>Spermatophyta</taxon>
        <taxon>Magnoliopsida</taxon>
        <taxon>eudicotyledons</taxon>
        <taxon>Gunneridae</taxon>
        <taxon>Pentapetalae</taxon>
        <taxon>asterids</taxon>
        <taxon>campanulids</taxon>
        <taxon>Apiales</taxon>
        <taxon>Apiaceae</taxon>
        <taxon>Apioideae</taxon>
        <taxon>apioid superclade</taxon>
        <taxon>Tordylieae</taxon>
        <taxon>Tordyliinae</taxon>
        <taxon>Heracleum</taxon>
    </lineage>
</organism>
<name>A0AAD8MHM4_9APIA</name>
<dbReference type="InterPro" id="IPR004158">
    <property type="entry name" value="DUF247_pln"/>
</dbReference>
<accession>A0AAD8MHM4</accession>
<reference evidence="1" key="1">
    <citation type="submission" date="2023-02" db="EMBL/GenBank/DDBJ databases">
        <title>Genome of toxic invasive species Heracleum sosnowskyi carries increased number of genes despite the absence of recent whole-genome duplications.</title>
        <authorList>
            <person name="Schelkunov M."/>
            <person name="Shtratnikova V."/>
            <person name="Makarenko M."/>
            <person name="Klepikova A."/>
            <person name="Omelchenko D."/>
            <person name="Novikova G."/>
            <person name="Obukhova E."/>
            <person name="Bogdanov V."/>
            <person name="Penin A."/>
            <person name="Logacheva M."/>
        </authorList>
    </citation>
    <scope>NUCLEOTIDE SEQUENCE</scope>
    <source>
        <strain evidence="1">Hsosn_3</strain>
        <tissue evidence="1">Leaf</tissue>
    </source>
</reference>
<dbReference type="Proteomes" id="UP001237642">
    <property type="component" value="Unassembled WGS sequence"/>
</dbReference>
<proteinExistence type="predicted"/>
<dbReference type="PANTHER" id="PTHR31170">
    <property type="entry name" value="BNAC04G53230D PROTEIN"/>
    <property type="match status" value="1"/>
</dbReference>
<protein>
    <submittedName>
        <fullName evidence="1">Uncharacterized protein</fullName>
    </submittedName>
</protein>
<sequence>MEPTSSFKVRITKNYSPNDEEKYWDWIRSVDATISLLKSRPRDASTYRVPSKLRAIKPQAYTPQMVSIGLRVMEELKWRYMFSFVDRVVESDMEIIQIKELNGELTEKSSQILALDKCSKVISELEQVARAWCKLIISIQKSWNEISLEDQVPFESLAGRRLFT</sequence>
<dbReference type="AlphaFoldDB" id="A0AAD8MHM4"/>
<gene>
    <name evidence="1" type="ORF">POM88_029320</name>
</gene>
<comment type="caution">
    <text evidence="1">The sequence shown here is derived from an EMBL/GenBank/DDBJ whole genome shotgun (WGS) entry which is preliminary data.</text>
</comment>